<dbReference type="RefSeq" id="WP_408076248.1">
    <property type="nucleotide sequence ID" value="NZ_JBELQB010000029.1"/>
</dbReference>
<organism evidence="1 2">
    <name type="scientific">Flavobacterium rhizophilum</name>
    <dbReference type="NCBI Taxonomy" id="3163296"/>
    <lineage>
        <taxon>Bacteria</taxon>
        <taxon>Pseudomonadati</taxon>
        <taxon>Bacteroidota</taxon>
        <taxon>Flavobacteriia</taxon>
        <taxon>Flavobacteriales</taxon>
        <taxon>Flavobacteriaceae</taxon>
        <taxon>Flavobacterium</taxon>
    </lineage>
</organism>
<evidence type="ECO:0000313" key="1">
    <source>
        <dbReference type="EMBL" id="MFL9839299.1"/>
    </source>
</evidence>
<dbReference type="Proteomes" id="UP001629059">
    <property type="component" value="Unassembled WGS sequence"/>
</dbReference>
<keyword evidence="2" id="KW-1185">Reference proteome</keyword>
<evidence type="ECO:0000313" key="2">
    <source>
        <dbReference type="Proteomes" id="UP001629059"/>
    </source>
</evidence>
<gene>
    <name evidence="1" type="ORF">ABS768_17525</name>
</gene>
<name>A0ABW8YH36_9FLAO</name>
<proteinExistence type="predicted"/>
<evidence type="ECO:0008006" key="3">
    <source>
        <dbReference type="Google" id="ProtNLM"/>
    </source>
</evidence>
<accession>A0ABW8YH36</accession>
<reference evidence="1 2" key="1">
    <citation type="submission" date="2024-06" db="EMBL/GenBank/DDBJ databases">
        <authorList>
            <person name="Kaempfer P."/>
            <person name="Viver T."/>
        </authorList>
    </citation>
    <scope>NUCLEOTIDE SEQUENCE [LARGE SCALE GENOMIC DNA]</scope>
    <source>
        <strain evidence="1 2">ST-75</strain>
    </source>
</reference>
<comment type="caution">
    <text evidence="1">The sequence shown here is derived from an EMBL/GenBank/DDBJ whole genome shotgun (WGS) entry which is preliminary data.</text>
</comment>
<protein>
    <recommendedName>
        <fullName evidence="3">Lipoprotein</fullName>
    </recommendedName>
</protein>
<dbReference type="EMBL" id="JBELQB010000029">
    <property type="protein sequence ID" value="MFL9839299.1"/>
    <property type="molecule type" value="Genomic_DNA"/>
</dbReference>
<sequence length="179" mass="21016">MYKFLVIPILLFCCTTSKTINNTQIIERQNNNLYYVNCTLFVKNSHTLNMSGLGNSFSKQLLGTKTLNSFKETFYEQLTYTPLLEPTSYFLLLKCLNYDYHEDWNKLYYDNYTLSERLELYKIKLEDGNYLTIEVYKVIGDVKVIYSDDFNCLVSNSVEIDVKKIKTINRIAVLIPKDI</sequence>